<keyword evidence="1" id="KW-0812">Transmembrane</keyword>
<keyword evidence="2" id="KW-0808">Transferase</keyword>
<keyword evidence="1" id="KW-0472">Membrane</keyword>
<keyword evidence="2" id="KW-0675">Receptor</keyword>
<accession>A0A2P2LBX1</accession>
<evidence type="ECO:0000256" key="1">
    <source>
        <dbReference type="SAM" id="Phobius"/>
    </source>
</evidence>
<dbReference type="AlphaFoldDB" id="A0A2P2LBX1"/>
<dbReference type="GO" id="GO:0016301">
    <property type="term" value="F:kinase activity"/>
    <property type="evidence" value="ECO:0007669"/>
    <property type="project" value="UniProtKB-KW"/>
</dbReference>
<organism evidence="2">
    <name type="scientific">Rhizophora mucronata</name>
    <name type="common">Asiatic mangrove</name>
    <dbReference type="NCBI Taxonomy" id="61149"/>
    <lineage>
        <taxon>Eukaryota</taxon>
        <taxon>Viridiplantae</taxon>
        <taxon>Streptophyta</taxon>
        <taxon>Embryophyta</taxon>
        <taxon>Tracheophyta</taxon>
        <taxon>Spermatophyta</taxon>
        <taxon>Magnoliopsida</taxon>
        <taxon>eudicotyledons</taxon>
        <taxon>Gunneridae</taxon>
        <taxon>Pentapetalae</taxon>
        <taxon>rosids</taxon>
        <taxon>fabids</taxon>
        <taxon>Malpighiales</taxon>
        <taxon>Rhizophoraceae</taxon>
        <taxon>Rhizophora</taxon>
    </lineage>
</organism>
<keyword evidence="2" id="KW-0418">Kinase</keyword>
<sequence>MIVGIIVGVGIASFLLTFLVFFVVRRQKRKSTSANEGKQINYASYISSRLVFTIEGIM</sequence>
<keyword evidence="1" id="KW-1133">Transmembrane helix</keyword>
<name>A0A2P2LBX1_RHIMU</name>
<protein>
    <submittedName>
        <fullName evidence="2">Putative LRR receptor-like serine/threonine-protein kinase At1g56130</fullName>
    </submittedName>
</protein>
<reference evidence="2" key="1">
    <citation type="submission" date="2018-02" db="EMBL/GenBank/DDBJ databases">
        <title>Rhizophora mucronata_Transcriptome.</title>
        <authorList>
            <person name="Meera S.P."/>
            <person name="Sreeshan A."/>
            <person name="Augustine A."/>
        </authorList>
    </citation>
    <scope>NUCLEOTIDE SEQUENCE</scope>
    <source>
        <tissue evidence="2">Leaf</tissue>
    </source>
</reference>
<proteinExistence type="predicted"/>
<evidence type="ECO:0000313" key="2">
    <source>
        <dbReference type="EMBL" id="MBX15478.1"/>
    </source>
</evidence>
<feature type="transmembrane region" description="Helical" evidence="1">
    <location>
        <begin position="6"/>
        <end position="24"/>
    </location>
</feature>
<dbReference type="EMBL" id="GGEC01034994">
    <property type="protein sequence ID" value="MBX15478.1"/>
    <property type="molecule type" value="Transcribed_RNA"/>
</dbReference>